<dbReference type="Pfam" id="PF02185">
    <property type="entry name" value="HR1"/>
    <property type="match status" value="1"/>
</dbReference>
<dbReference type="InterPro" id="IPR036274">
    <property type="entry name" value="HR1_rpt_sf"/>
</dbReference>
<dbReference type="EMBL" id="CAAE01006475">
    <property type="protein sequence ID" value="CAF89166.1"/>
    <property type="molecule type" value="Genomic_DNA"/>
</dbReference>
<accession>Q4TD66</accession>
<keyword evidence="1" id="KW-0175">Coiled coil</keyword>
<dbReference type="GO" id="GO:0004674">
    <property type="term" value="F:protein serine/threonine kinase activity"/>
    <property type="evidence" value="ECO:0007669"/>
    <property type="project" value="InterPro"/>
</dbReference>
<dbReference type="InterPro" id="IPR011072">
    <property type="entry name" value="HR1_rho-bd"/>
</dbReference>
<dbReference type="SUPFAM" id="SSF46585">
    <property type="entry name" value="HR1 repeat"/>
    <property type="match status" value="1"/>
</dbReference>
<evidence type="ECO:0000256" key="1">
    <source>
        <dbReference type="PROSITE-ProRule" id="PRU01207"/>
    </source>
</evidence>
<dbReference type="Gene3D" id="1.10.287.160">
    <property type="entry name" value="HR1 repeat"/>
    <property type="match status" value="1"/>
</dbReference>
<organism evidence="4">
    <name type="scientific">Tetraodon nigroviridis</name>
    <name type="common">Spotted green pufferfish</name>
    <name type="synonym">Chelonodon nigroviridis</name>
    <dbReference type="NCBI Taxonomy" id="99883"/>
    <lineage>
        <taxon>Eukaryota</taxon>
        <taxon>Metazoa</taxon>
        <taxon>Chordata</taxon>
        <taxon>Craniata</taxon>
        <taxon>Vertebrata</taxon>
        <taxon>Euteleostomi</taxon>
        <taxon>Actinopterygii</taxon>
        <taxon>Neopterygii</taxon>
        <taxon>Teleostei</taxon>
        <taxon>Neoteleostei</taxon>
        <taxon>Acanthomorphata</taxon>
        <taxon>Eupercaria</taxon>
        <taxon>Tetraodontiformes</taxon>
        <taxon>Tetradontoidea</taxon>
        <taxon>Tetraodontidae</taxon>
        <taxon>Tetraodon</taxon>
    </lineage>
</organism>
<feature type="region of interest" description="Disordered" evidence="2">
    <location>
        <begin position="1"/>
        <end position="21"/>
    </location>
</feature>
<dbReference type="PROSITE" id="PS51860">
    <property type="entry name" value="REM_1"/>
    <property type="match status" value="1"/>
</dbReference>
<proteinExistence type="predicted"/>
<dbReference type="SMART" id="SM00742">
    <property type="entry name" value="Hr1"/>
    <property type="match status" value="1"/>
</dbReference>
<comment type="caution">
    <text evidence="4">The sequence shown here is derived from an EMBL/GenBank/DDBJ whole genome shotgun (WGS) entry which is preliminary data.</text>
</comment>
<feature type="domain" description="REM-1" evidence="3">
    <location>
        <begin position="8"/>
        <end position="89"/>
    </location>
</feature>
<dbReference type="FunFam" id="1.10.287.160:FF:000003">
    <property type="entry name" value="Putative serine/threonine-protein kinase N2"/>
    <property type="match status" value="1"/>
</dbReference>
<evidence type="ECO:0000259" key="3">
    <source>
        <dbReference type="PROSITE" id="PS51860"/>
    </source>
</evidence>
<dbReference type="InterPro" id="IPR037317">
    <property type="entry name" value="PKN1_HR1_2"/>
</dbReference>
<evidence type="ECO:0000256" key="2">
    <source>
        <dbReference type="SAM" id="MobiDB-lite"/>
    </source>
</evidence>
<name>Q4TD66_TETNG</name>
<dbReference type="CDD" id="cd11630">
    <property type="entry name" value="HR1_PKN1_2"/>
    <property type="match status" value="1"/>
</dbReference>
<dbReference type="GO" id="GO:0031267">
    <property type="term" value="F:small GTPase binding"/>
    <property type="evidence" value="ECO:0007669"/>
    <property type="project" value="InterPro"/>
</dbReference>
<feature type="non-terminal residue" evidence="4">
    <location>
        <position position="1"/>
    </location>
</feature>
<reference evidence="4" key="1">
    <citation type="journal article" date="2004" name="Nature">
        <title>Genome duplication in the teleost fish Tetraodon nigroviridis reveals the early vertebrate proto-karyotype.</title>
        <authorList>
            <person name="Jaillon O."/>
            <person name="Aury J.-M."/>
            <person name="Brunet F."/>
            <person name="Petit J.-L."/>
            <person name="Stange-Thomann N."/>
            <person name="Mauceli E."/>
            <person name="Bouneau L."/>
            <person name="Fischer C."/>
            <person name="Ozouf-Costaz C."/>
            <person name="Bernot A."/>
            <person name="Nicaud S."/>
            <person name="Jaffe D."/>
            <person name="Fisher S."/>
            <person name="Lutfalla G."/>
            <person name="Dossat C."/>
            <person name="Segurens B."/>
            <person name="Dasilva C."/>
            <person name="Salanoubat M."/>
            <person name="Levy M."/>
            <person name="Boudet N."/>
            <person name="Castellano S."/>
            <person name="Anthouard V."/>
            <person name="Jubin C."/>
            <person name="Castelli V."/>
            <person name="Katinka M."/>
            <person name="Vacherie B."/>
            <person name="Biemont C."/>
            <person name="Skalli Z."/>
            <person name="Cattolico L."/>
            <person name="Poulain J."/>
            <person name="De Berardinis V."/>
            <person name="Cruaud C."/>
            <person name="Duprat S."/>
            <person name="Brottier P."/>
            <person name="Coutanceau J.-P."/>
            <person name="Gouzy J."/>
            <person name="Parra G."/>
            <person name="Lardier G."/>
            <person name="Chapple C."/>
            <person name="McKernan K.J."/>
            <person name="McEwan P."/>
            <person name="Bosak S."/>
            <person name="Kellis M."/>
            <person name="Volff J.-N."/>
            <person name="Guigo R."/>
            <person name="Zody M.C."/>
            <person name="Mesirov J."/>
            <person name="Lindblad-Toh K."/>
            <person name="Birren B."/>
            <person name="Nusbaum C."/>
            <person name="Kahn D."/>
            <person name="Robinson-Rechavi M."/>
            <person name="Laudet V."/>
            <person name="Schachter V."/>
            <person name="Quetier F."/>
            <person name="Saurin W."/>
            <person name="Scarpelli C."/>
            <person name="Wincker P."/>
            <person name="Lander E.S."/>
            <person name="Weissenbach J."/>
            <person name="Roest Crollius H."/>
        </authorList>
    </citation>
    <scope>NUCLEOTIDE SEQUENCE [LARGE SCALE GENOMIC DNA]</scope>
</reference>
<dbReference type="GO" id="GO:0007165">
    <property type="term" value="P:signal transduction"/>
    <property type="evidence" value="ECO:0007669"/>
    <property type="project" value="InterPro"/>
</dbReference>
<feature type="non-terminal residue" evidence="4">
    <location>
        <position position="96"/>
    </location>
</feature>
<protein>
    <submittedName>
        <fullName evidence="4">(spotted green pufferfish) hypothetical protein</fullName>
    </submittedName>
</protein>
<gene>
    <name evidence="4" type="ORF">GSTENG00002962001</name>
</gene>
<reference evidence="4" key="2">
    <citation type="submission" date="2004-02" db="EMBL/GenBank/DDBJ databases">
        <authorList>
            <consortium name="Genoscope"/>
            <consortium name="Whitehead Institute Centre for Genome Research"/>
        </authorList>
    </citation>
    <scope>NUCLEOTIDE SEQUENCE</scope>
</reference>
<dbReference type="KEGG" id="tng:GSTEN00002962G001"/>
<sequence>PPPTEECPLSPGTDSRTSAHKDRIAALERQLNIELKVKQGVENMIPVYSNGSTKDKKMLQTAQQMLQDSKTKIDIIRMQIRKAMQANEQSDDTQGE</sequence>
<dbReference type="AlphaFoldDB" id="Q4TD66"/>
<evidence type="ECO:0000313" key="4">
    <source>
        <dbReference type="EMBL" id="CAF89166.1"/>
    </source>
</evidence>
<dbReference type="OrthoDB" id="63267at2759"/>